<dbReference type="AlphaFoldDB" id="A0A9P6D6G3"/>
<dbReference type="OrthoDB" id="2788229at2759"/>
<protein>
    <submittedName>
        <fullName evidence="1">Uncharacterized protein</fullName>
    </submittedName>
</protein>
<comment type="caution">
    <text evidence="1">The sequence shown here is derived from an EMBL/GenBank/DDBJ whole genome shotgun (WGS) entry which is preliminary data.</text>
</comment>
<keyword evidence="2" id="KW-1185">Reference proteome</keyword>
<dbReference type="Proteomes" id="UP000807469">
    <property type="component" value="Unassembled WGS sequence"/>
</dbReference>
<evidence type="ECO:0000313" key="2">
    <source>
        <dbReference type="Proteomes" id="UP000807469"/>
    </source>
</evidence>
<evidence type="ECO:0000313" key="1">
    <source>
        <dbReference type="EMBL" id="KAF9485559.1"/>
    </source>
</evidence>
<organism evidence="1 2">
    <name type="scientific">Pholiota conissans</name>
    <dbReference type="NCBI Taxonomy" id="109636"/>
    <lineage>
        <taxon>Eukaryota</taxon>
        <taxon>Fungi</taxon>
        <taxon>Dikarya</taxon>
        <taxon>Basidiomycota</taxon>
        <taxon>Agaricomycotina</taxon>
        <taxon>Agaricomycetes</taxon>
        <taxon>Agaricomycetidae</taxon>
        <taxon>Agaricales</taxon>
        <taxon>Agaricineae</taxon>
        <taxon>Strophariaceae</taxon>
        <taxon>Pholiota</taxon>
    </lineage>
</organism>
<name>A0A9P6D6G3_9AGAR</name>
<sequence length="418" mass="47279">MPALPLDVSDLIIEILAEDLSDVPSVFSCSLVCHAFLHMCRRHIFGSVALRCSSEERTSTLNGLLSTTPVLSSYIRYLSIEGPLIISQNIIPDSTLSDTIKKFTHLRSIRLLNVCFGDGSPHDLWSSEQSGDLMRPGLLHLFHLPSLRGLRLQNCRDFSLADLVGSNIKHLDFEYLKVLQVPAAKLPDSSIKLQALVIGGRDNYIKDPEVYEEKCSDGKYFFDVSELKLIVLPYIGNQADDVVVLRGLFSRCHHLEQVELSVTNDTFSLFSPAKILVENSSIWTLKTLCIDVSGIGNDGKFDPLCGLSDEFEKMGDATAMECLEIQCTIYYEHMSVIDWDRWSQFDKVLAQLAQSKWPKLKEVSLDIVLKSYFFQMDGDWNDDLIDALDALDETHFQWLSSTKSLEFDFFLEEHQGLY</sequence>
<proteinExistence type="predicted"/>
<gene>
    <name evidence="1" type="ORF">BDN70DRAFT_871227</name>
</gene>
<reference evidence="1" key="1">
    <citation type="submission" date="2020-11" db="EMBL/GenBank/DDBJ databases">
        <authorList>
            <consortium name="DOE Joint Genome Institute"/>
            <person name="Ahrendt S."/>
            <person name="Riley R."/>
            <person name="Andreopoulos W."/>
            <person name="Labutti K."/>
            <person name="Pangilinan J."/>
            <person name="Ruiz-Duenas F.J."/>
            <person name="Barrasa J.M."/>
            <person name="Sanchez-Garcia M."/>
            <person name="Camarero S."/>
            <person name="Miyauchi S."/>
            <person name="Serrano A."/>
            <person name="Linde D."/>
            <person name="Babiker R."/>
            <person name="Drula E."/>
            <person name="Ayuso-Fernandez I."/>
            <person name="Pacheco R."/>
            <person name="Padilla G."/>
            <person name="Ferreira P."/>
            <person name="Barriuso J."/>
            <person name="Kellner H."/>
            <person name="Castanera R."/>
            <person name="Alfaro M."/>
            <person name="Ramirez L."/>
            <person name="Pisabarro A.G."/>
            <person name="Kuo A."/>
            <person name="Tritt A."/>
            <person name="Lipzen A."/>
            <person name="He G."/>
            <person name="Yan M."/>
            <person name="Ng V."/>
            <person name="Cullen D."/>
            <person name="Martin F."/>
            <person name="Rosso M.-N."/>
            <person name="Henrissat B."/>
            <person name="Hibbett D."/>
            <person name="Martinez A.T."/>
            <person name="Grigoriev I.V."/>
        </authorList>
    </citation>
    <scope>NUCLEOTIDE SEQUENCE</scope>
    <source>
        <strain evidence="1">CIRM-BRFM 674</strain>
    </source>
</reference>
<dbReference type="InterPro" id="IPR032675">
    <property type="entry name" value="LRR_dom_sf"/>
</dbReference>
<dbReference type="EMBL" id="MU155135">
    <property type="protein sequence ID" value="KAF9485559.1"/>
    <property type="molecule type" value="Genomic_DNA"/>
</dbReference>
<accession>A0A9P6D6G3</accession>
<dbReference type="SUPFAM" id="SSF52047">
    <property type="entry name" value="RNI-like"/>
    <property type="match status" value="1"/>
</dbReference>
<dbReference type="Gene3D" id="3.80.10.10">
    <property type="entry name" value="Ribonuclease Inhibitor"/>
    <property type="match status" value="1"/>
</dbReference>